<dbReference type="RefSeq" id="WP_141292761.1">
    <property type="nucleotide sequence ID" value="NZ_BJCD01000010.1"/>
</dbReference>
<protein>
    <recommendedName>
        <fullName evidence="6">Hemolysin-type calcium-binding region protein</fullName>
    </recommendedName>
</protein>
<dbReference type="PANTHER" id="PTHR38340">
    <property type="entry name" value="S-LAYER PROTEIN"/>
    <property type="match status" value="1"/>
</dbReference>
<name>A0A479ZP99_PLAAG</name>
<organism evidence="4 5">
    <name type="scientific">Planktothrix agardhii CCAP 1459/11A</name>
    <dbReference type="NCBI Taxonomy" id="282420"/>
    <lineage>
        <taxon>Bacteria</taxon>
        <taxon>Bacillati</taxon>
        <taxon>Cyanobacteriota</taxon>
        <taxon>Cyanophyceae</taxon>
        <taxon>Oscillatoriophycideae</taxon>
        <taxon>Oscillatoriales</taxon>
        <taxon>Microcoleaceae</taxon>
        <taxon>Planktothrix</taxon>
    </lineage>
</organism>
<keyword evidence="2" id="KW-0964">Secreted</keyword>
<evidence type="ECO:0008006" key="6">
    <source>
        <dbReference type="Google" id="ProtNLM"/>
    </source>
</evidence>
<dbReference type="Gene3D" id="2.150.10.10">
    <property type="entry name" value="Serralysin-like metalloprotease, C-terminal"/>
    <property type="match status" value="3"/>
</dbReference>
<dbReference type="PRINTS" id="PR00313">
    <property type="entry name" value="CABNDNGRPT"/>
</dbReference>
<evidence type="ECO:0000256" key="3">
    <source>
        <dbReference type="SAM" id="MobiDB-lite"/>
    </source>
</evidence>
<dbReference type="GO" id="GO:0005509">
    <property type="term" value="F:calcium ion binding"/>
    <property type="evidence" value="ECO:0007669"/>
    <property type="project" value="InterPro"/>
</dbReference>
<dbReference type="InterPro" id="IPR001343">
    <property type="entry name" value="Hemolysn_Ca-bd"/>
</dbReference>
<accession>A0A479ZP99</accession>
<dbReference type="PROSITE" id="PS00330">
    <property type="entry name" value="HEMOLYSIN_CALCIUM"/>
    <property type="match status" value="2"/>
</dbReference>
<dbReference type="PANTHER" id="PTHR38340:SF1">
    <property type="entry name" value="S-LAYER PROTEIN"/>
    <property type="match status" value="1"/>
</dbReference>
<reference evidence="5" key="1">
    <citation type="submission" date="2019-02" db="EMBL/GenBank/DDBJ databases">
        <title>Draft genome sequence of Planktothrix agardhii NIES-905.</title>
        <authorList>
            <person name="Yamaguchi H."/>
            <person name="Suzuki S."/>
            <person name="Kawachi M."/>
        </authorList>
    </citation>
    <scope>NUCLEOTIDE SEQUENCE [LARGE SCALE GENOMIC DNA]</scope>
    <source>
        <strain evidence="5">CCAP 1459/11A</strain>
    </source>
</reference>
<dbReference type="GeneID" id="77288733"/>
<dbReference type="InterPro" id="IPR018511">
    <property type="entry name" value="Hemolysin-typ_Ca-bd_CS"/>
</dbReference>
<dbReference type="SUPFAM" id="SSF51120">
    <property type="entry name" value="beta-Roll"/>
    <property type="match status" value="3"/>
</dbReference>
<evidence type="ECO:0000256" key="1">
    <source>
        <dbReference type="ARBA" id="ARBA00004613"/>
    </source>
</evidence>
<sequence length="626" mass="62615">MATFQGTDLGDVLQIGAFPLVAITKDGLPLIPLITIQESDLAGNDTILLLNGSDKADGGAGNDTIDAGGGDDNPINGGDGNDSITLGDGNDYGIGGLGDDIILGGKGNDIGDGGKGNDTFDLGEGDDNAIGGDGNDTFFGGLGTNNVDGGDGIDYLSYEKVTPTFPVGANRITVNLTTKGEVLDGGGVVIATDNITGPIENITGAPGIPNDMTGAGGDNILIGGAASDNLAGAGGKDTLKGGLGDDFYTVTTTGNGTEIQDTGGAADSLFIPGITLLLSGPSTTGYGLERQGKNLAIDLNIDGKIDPTQDLLIVDFYADTTSKTAGIGLIEDVVNLKGQDIINSNIPNTAPPPTSNITWTTPTASASDPGPDVPAPGGGNTTFVDQGITSFVFTNAADNTFVPATATNLYIQALNGNDFIVGSVSADNINGNLGDDKILAGGGNDGDRTLTIPANTIRIAIRGGKGSDNLDGQEGDDLINGNLDNDTVLGGVGNDIIRGGKGADVLDGGAGADYLIGDADQDKLTGGADADIFVLPGASVAATSLNQADLITDFLGGTDKIMLPSGITFAQLTLTPVTVQVDGSTALVSTSIQSGTTFYGLVQGITPVQLTAANFIADDPNITILG</sequence>
<dbReference type="AlphaFoldDB" id="A0A479ZP99"/>
<dbReference type="InterPro" id="IPR050557">
    <property type="entry name" value="RTX_toxin/Mannuronan_C5-epim"/>
</dbReference>
<evidence type="ECO:0000313" key="4">
    <source>
        <dbReference type="EMBL" id="GCL34489.1"/>
    </source>
</evidence>
<dbReference type="InterPro" id="IPR011049">
    <property type="entry name" value="Serralysin-like_metalloprot_C"/>
</dbReference>
<gene>
    <name evidence="4" type="ORF">PA905_06990</name>
</gene>
<dbReference type="GO" id="GO:0005576">
    <property type="term" value="C:extracellular region"/>
    <property type="evidence" value="ECO:0007669"/>
    <property type="project" value="UniProtKB-SubCell"/>
</dbReference>
<feature type="region of interest" description="Disordered" evidence="3">
    <location>
        <begin position="59"/>
        <end position="81"/>
    </location>
</feature>
<evidence type="ECO:0000313" key="5">
    <source>
        <dbReference type="Proteomes" id="UP000299794"/>
    </source>
</evidence>
<feature type="compositionally biased region" description="Low complexity" evidence="3">
    <location>
        <begin position="72"/>
        <end position="81"/>
    </location>
</feature>
<dbReference type="Pfam" id="PF00353">
    <property type="entry name" value="HemolysinCabind"/>
    <property type="match status" value="6"/>
</dbReference>
<comment type="subcellular location">
    <subcellularLocation>
        <location evidence="1">Secreted</location>
    </subcellularLocation>
</comment>
<comment type="caution">
    <text evidence="4">The sequence shown here is derived from an EMBL/GenBank/DDBJ whole genome shotgun (WGS) entry which is preliminary data.</text>
</comment>
<dbReference type="Proteomes" id="UP000299794">
    <property type="component" value="Unassembled WGS sequence"/>
</dbReference>
<proteinExistence type="predicted"/>
<evidence type="ECO:0000256" key="2">
    <source>
        <dbReference type="ARBA" id="ARBA00022525"/>
    </source>
</evidence>
<dbReference type="EMBL" id="BJCD01000010">
    <property type="protein sequence ID" value="GCL34489.1"/>
    <property type="molecule type" value="Genomic_DNA"/>
</dbReference>